<sequence length="92" mass="10534">MKLRELKCDHESPLSLSAFLVGARLEYLWSTLHINPSLLVGIMQASSQSKHNYKNINIYLYAKNPTDWGSAVVYSSQPFMRASKDMRDTIKK</sequence>
<dbReference type="EMBL" id="FR824204">
    <property type="protein sequence ID" value="CCA22577.1"/>
    <property type="molecule type" value="Genomic_DNA"/>
</dbReference>
<proteinExistence type="predicted"/>
<organism evidence="1">
    <name type="scientific">Albugo laibachii Nc14</name>
    <dbReference type="NCBI Taxonomy" id="890382"/>
    <lineage>
        <taxon>Eukaryota</taxon>
        <taxon>Sar</taxon>
        <taxon>Stramenopiles</taxon>
        <taxon>Oomycota</taxon>
        <taxon>Peronosporomycetes</taxon>
        <taxon>Albuginales</taxon>
        <taxon>Albuginaceae</taxon>
        <taxon>Albugo</taxon>
    </lineage>
</organism>
<evidence type="ECO:0000313" key="1">
    <source>
        <dbReference type="EMBL" id="CCA22577.1"/>
    </source>
</evidence>
<dbReference type="HOGENOM" id="CLU_2417767_0_0_1"/>
<name>F0WMP3_9STRA</name>
<protein>
    <submittedName>
        <fullName evidence="1">AlNc14C159G7731 protein</fullName>
    </submittedName>
</protein>
<dbReference type="AlphaFoldDB" id="F0WMP3"/>
<gene>
    <name evidence="1" type="primary">AlNc14C159G7731</name>
    <name evidence="1" type="ORF">ALNC14_087200</name>
</gene>
<reference evidence="1" key="1">
    <citation type="journal article" date="2011" name="PLoS Biol.">
        <title>Gene gain and loss during evolution of obligate parasitism in the white rust pathogen of Arabidopsis thaliana.</title>
        <authorList>
            <person name="Kemen E."/>
            <person name="Gardiner A."/>
            <person name="Schultz-Larsen T."/>
            <person name="Kemen A.C."/>
            <person name="Balmuth A.L."/>
            <person name="Robert-Seilaniantz A."/>
            <person name="Bailey K."/>
            <person name="Holub E."/>
            <person name="Studholme D.J."/>
            <person name="Maclean D."/>
            <person name="Jones J.D."/>
        </authorList>
    </citation>
    <scope>NUCLEOTIDE SEQUENCE</scope>
</reference>
<accession>F0WMP3</accession>
<reference evidence="1" key="2">
    <citation type="submission" date="2011-02" db="EMBL/GenBank/DDBJ databases">
        <authorList>
            <person name="MacLean D."/>
        </authorList>
    </citation>
    <scope>NUCLEOTIDE SEQUENCE</scope>
</reference>